<dbReference type="Proteomes" id="UP001301013">
    <property type="component" value="Genome"/>
</dbReference>
<evidence type="ECO:0000256" key="7">
    <source>
        <dbReference type="ARBA" id="ARBA00023274"/>
    </source>
</evidence>
<evidence type="ECO:0000256" key="8">
    <source>
        <dbReference type="ARBA" id="ARBA00033344"/>
    </source>
</evidence>
<dbReference type="Gene3D" id="1.20.142.20">
    <property type="match status" value="1"/>
</dbReference>
<feature type="region of interest" description="Disordered" evidence="9">
    <location>
        <begin position="254"/>
        <end position="276"/>
    </location>
</feature>
<accession>A0A7D9MVW0</accession>
<dbReference type="EMBL" id="MK896498">
    <property type="protein sequence ID" value="QLA47046.1"/>
    <property type="molecule type" value="Viral_cRNA"/>
</dbReference>
<evidence type="ECO:0000256" key="4">
    <source>
        <dbReference type="ARBA" id="ARBA00022844"/>
    </source>
</evidence>
<keyword evidence="7" id="KW-0687">Ribonucleoprotein</keyword>
<keyword evidence="6" id="KW-0543">Viral nucleoprotein</keyword>
<evidence type="ECO:0000256" key="9">
    <source>
        <dbReference type="SAM" id="MobiDB-lite"/>
    </source>
</evidence>
<evidence type="ECO:0000256" key="1">
    <source>
        <dbReference type="ARBA" id="ARBA00004328"/>
    </source>
</evidence>
<dbReference type="KEGG" id="vg:80553757"/>
<dbReference type="InterPro" id="IPR001784">
    <property type="entry name" value="Bunya_nucleocap"/>
</dbReference>
<evidence type="ECO:0000313" key="10">
    <source>
        <dbReference type="EMBL" id="QLA47046.1"/>
    </source>
</evidence>
<keyword evidence="4" id="KW-0946">Virion</keyword>
<comment type="subcellular location">
    <subcellularLocation>
        <location evidence="1">Virion</location>
    </subcellularLocation>
</comment>
<feature type="compositionally biased region" description="Low complexity" evidence="9">
    <location>
        <begin position="261"/>
        <end position="276"/>
    </location>
</feature>
<comment type="similarity">
    <text evidence="2">Belongs to the orthobunyavirus nucleocapsid protein family.</text>
</comment>
<dbReference type="GeneID" id="80553757"/>
<dbReference type="RefSeq" id="YP_010840665.1">
    <property type="nucleotide sequence ID" value="NC_078913.1"/>
</dbReference>
<dbReference type="InterPro" id="IPR043012">
    <property type="entry name" value="Bunya_nucleocap_N"/>
</dbReference>
<keyword evidence="11" id="KW-1185">Reference proteome</keyword>
<evidence type="ECO:0000256" key="3">
    <source>
        <dbReference type="ARBA" id="ARBA00014389"/>
    </source>
</evidence>
<organism evidence="10 11">
    <name type="scientific">Pacora virus</name>
    <dbReference type="NCBI Taxonomy" id="2748244"/>
    <lineage>
        <taxon>Viruses</taxon>
        <taxon>Riboviria</taxon>
        <taxon>Orthornavirae</taxon>
        <taxon>Negarnaviricota</taxon>
        <taxon>Polyploviricotina</taxon>
        <taxon>Bunyaviricetes</taxon>
        <taxon>Elliovirales</taxon>
        <taxon>Peribunyaviridae</taxon>
        <taxon>Orthobunyavirus</taxon>
        <taxon>Orthobunyavirus pacoraense</taxon>
    </lineage>
</organism>
<keyword evidence="5" id="KW-0694">RNA-binding</keyword>
<protein>
    <recommendedName>
        <fullName evidence="3">Nucleoprotein</fullName>
    </recommendedName>
    <alternativeName>
        <fullName evidence="8">Nucleocapsid protein</fullName>
    </alternativeName>
</protein>
<dbReference type="Pfam" id="PF00952">
    <property type="entry name" value="Bunya_nucleocap"/>
    <property type="match status" value="1"/>
</dbReference>
<name>A0A7D9MVW0_9VIRU</name>
<evidence type="ECO:0000256" key="2">
    <source>
        <dbReference type="ARBA" id="ARBA00006516"/>
    </source>
</evidence>
<dbReference type="GO" id="GO:1990904">
    <property type="term" value="C:ribonucleoprotein complex"/>
    <property type="evidence" value="ECO:0007669"/>
    <property type="project" value="UniProtKB-KW"/>
</dbReference>
<evidence type="ECO:0000313" key="11">
    <source>
        <dbReference type="Proteomes" id="UP001301013"/>
    </source>
</evidence>
<evidence type="ECO:0000256" key="5">
    <source>
        <dbReference type="ARBA" id="ARBA00022884"/>
    </source>
</evidence>
<evidence type="ECO:0000256" key="6">
    <source>
        <dbReference type="ARBA" id="ARBA00023086"/>
    </source>
</evidence>
<dbReference type="GO" id="GO:0003723">
    <property type="term" value="F:RNA binding"/>
    <property type="evidence" value="ECO:0007669"/>
    <property type="project" value="UniProtKB-KW"/>
</dbReference>
<reference evidence="10 11" key="1">
    <citation type="submission" date="2019-05" db="EMBL/GenBank/DDBJ databases">
        <title>Genomic Characterization of 104 Bunyaviruses in the Families Peribunyaviridae, Nairoviridae, and Phenuiviridae.</title>
        <authorList>
            <person name="Kapuscinski M."/>
            <person name="Bergren N."/>
            <person name="Russell B."/>
            <person name="Lee J."/>
            <person name="Borland E."/>
            <person name="King D."/>
            <person name="Burkhalter K."/>
            <person name="Stenglein M."/>
            <person name="Kading R."/>
        </authorList>
    </citation>
    <scope>NUCLEOTIDE SEQUENCE [LARGE SCALE GENOMIC DNA]</scope>
    <source>
        <strain evidence="10 11">J19</strain>
    </source>
</reference>
<dbReference type="Gene3D" id="1.10.472.180">
    <property type="entry name" value="Bunyavirus nucleocapsid (N) protein, C-terminal domain"/>
    <property type="match status" value="1"/>
</dbReference>
<dbReference type="InterPro" id="IPR043011">
    <property type="entry name" value="Bunya_nucleocap_C"/>
</dbReference>
<dbReference type="GO" id="GO:0019013">
    <property type="term" value="C:viral nucleocapsid"/>
    <property type="evidence" value="ECO:0007669"/>
    <property type="project" value="UniProtKB-KW"/>
</dbReference>
<proteinExistence type="inferred from homology"/>
<sequence>MATSGFEFSYESTRGANVFDPRQAYEGFVSAYGDQLTLQNIRTFFLRAKACKLKMRVSNLPVITAGFGTLQLPLVNCYNNSGNEAGLLQTALTLRRVSGYLALFLLTHYGGSEPKRQALAESIINPIAAKKGIDWRIGVIPYLAIFPGTEMFMEEFEFYPLATAMYRIQKNELTSKFLDRLFKQKIGGVPASTWTQTRRDEINAAMAYLQKQKWEDKVSEVYDENVLSLLKEHGIADPRSGDITFTRPNGQGNFSMSIPISGSKPPSLSQSQQQGAGSSATAMIGLLDRINGQNIGGMTADQLLALINARR</sequence>